<evidence type="ECO:0000256" key="3">
    <source>
        <dbReference type="ARBA" id="ARBA00023242"/>
    </source>
</evidence>
<name>A0A9W9HWS3_9EURO</name>
<organism evidence="8 9">
    <name type="scientific">Penicillium canariense</name>
    <dbReference type="NCBI Taxonomy" id="189055"/>
    <lineage>
        <taxon>Eukaryota</taxon>
        <taxon>Fungi</taxon>
        <taxon>Dikarya</taxon>
        <taxon>Ascomycota</taxon>
        <taxon>Pezizomycotina</taxon>
        <taxon>Eurotiomycetes</taxon>
        <taxon>Eurotiomycetidae</taxon>
        <taxon>Eurotiales</taxon>
        <taxon>Aspergillaceae</taxon>
        <taxon>Penicillium</taxon>
    </lineage>
</organism>
<comment type="caution">
    <text evidence="8">The sequence shown here is derived from an EMBL/GenBank/DDBJ whole genome shotgun (WGS) entry which is preliminary data.</text>
</comment>
<protein>
    <recommendedName>
        <fullName evidence="10">Nucleoporin Nup120/160-domain-containing protein</fullName>
    </recommendedName>
</protein>
<evidence type="ECO:0000256" key="4">
    <source>
        <dbReference type="SAM" id="MobiDB-lite"/>
    </source>
</evidence>
<dbReference type="SUPFAM" id="SSF50998">
    <property type="entry name" value="Quinoprotein alcohol dehydrogenase-like"/>
    <property type="match status" value="1"/>
</dbReference>
<comment type="subcellular location">
    <subcellularLocation>
        <location evidence="1">Nucleus</location>
    </subcellularLocation>
</comment>
<feature type="domain" description="Nucleoporin Nup120/160 beta-propeller" evidence="5">
    <location>
        <begin position="78"/>
        <end position="581"/>
    </location>
</feature>
<evidence type="ECO:0000313" key="8">
    <source>
        <dbReference type="EMBL" id="KAJ5160373.1"/>
    </source>
</evidence>
<gene>
    <name evidence="8" type="ORF">N7482_007377</name>
</gene>
<evidence type="ECO:0000259" key="5">
    <source>
        <dbReference type="Pfam" id="PF11715"/>
    </source>
</evidence>
<evidence type="ECO:0000313" key="9">
    <source>
        <dbReference type="Proteomes" id="UP001149163"/>
    </source>
</evidence>
<evidence type="ECO:0000259" key="7">
    <source>
        <dbReference type="Pfam" id="PF23300"/>
    </source>
</evidence>
<dbReference type="InterPro" id="IPR011047">
    <property type="entry name" value="Quinoprotein_ADH-like_sf"/>
</dbReference>
<accession>A0A9W9HWS3</accession>
<dbReference type="Pfam" id="PF23300">
    <property type="entry name" value="HEAT_Nup120"/>
    <property type="match status" value="1"/>
</dbReference>
<proteinExistence type="predicted"/>
<feature type="region of interest" description="Disordered" evidence="4">
    <location>
        <begin position="1203"/>
        <end position="1272"/>
    </location>
</feature>
<reference evidence="8" key="1">
    <citation type="submission" date="2022-11" db="EMBL/GenBank/DDBJ databases">
        <authorList>
            <person name="Petersen C."/>
        </authorList>
    </citation>
    <scope>NUCLEOTIDE SEQUENCE</scope>
    <source>
        <strain evidence="8">IBT 26290</strain>
    </source>
</reference>
<keyword evidence="2" id="KW-0813">Transport</keyword>
<feature type="compositionally biased region" description="Polar residues" evidence="4">
    <location>
        <begin position="1205"/>
        <end position="1214"/>
    </location>
</feature>
<dbReference type="PANTHER" id="PTHR21286">
    <property type="entry name" value="NUCLEAR PORE COMPLEX PROTEIN NUP160"/>
    <property type="match status" value="1"/>
</dbReference>
<evidence type="ECO:0008006" key="10">
    <source>
        <dbReference type="Google" id="ProtNLM"/>
    </source>
</evidence>
<sequence length="1325" mass="148938">MAKIYKDTRVDLRPFSPATVANIQISAHESAFRRPRFSISSAPDQPEIPIAKDEDEFARRYLATQGAVYFRKHRTYPRTFLWRVVNDNKVLEIQCADLTKSGTEHLEHNVTLRLHFQEQILPSGVALADAEDHETLSLFVITASKQLHTLSLRPEFFRRIESIDDNVTEWCKACVPAPLSFSHPHRLHASSPQELFISLDNGALLRLTRRAGDDGSHWSPLTFDERTWGASIRGLVKWNAPSSLKHDGRSIDLNAANAIATTSDETYVFAICLNHTLKIWNLATNKLAATKDLLGRPMDPDAVPYTLNPAETSFIRVFNAERAMDGGHRFYVVTYSPFEDGRFKFWAVKGGLTSDLVIEDLFADAVFRPVDPDVTGNMFWSIADFQVKPAEEGKGMELWVLWRNHGLYQLYSIHFDLQTLVTDWSTNWVSTTFETHRQEPLPASTLEDVVDPTEKWLAYLLHPTRYLPEVLETALAVYQEALKPLSSASSGVLKKDVPLAERLCSTIAATVSLRKYTEDEMDYARFRRDTDAKWRQFWQVADDLNKRRFEPVSLAYDSYYEIPWLLLSDACAVIRECNTSELLLHNSSAELSEEAPKIVDRWRHRNLNAELGNLFEQASSLVKVAADFRKKFSAELDGACRAALDVEIFNEPSSSIIDRMDSFRERCELGDRISNKTFESLVTALNEYLDAENLSGDAFYAIIDTVPSGFSGKDSGLLSTYFGARIAVSGALETILLTRQILYDLLILVTFVDGEIEQGERSSFDAADLFSTLIDSLREYEMMYWLSSNVRKCPDRAPSSGTEASTPVLSLKENKSNKNKHWRTATILEDLFVADIKPRQAVGMPQSYTLTLGIRDVLAWVTRPGEVAYPNALAYIQCDLIAKNNIDLAWDFLRFQASTSWATYVKGRLHVAMAEFDIAAIYFRKAAYLLSCGKPLGNLHEMSSTLLDLVSVNCFHNGIPKYYQHILSVFEQVRSFSHVAEFASLSLQALDSEAWAEQDPDYTSMRTDLLSRLFYASLKTCQFDQAYSALARYQDLALQRSALSSLVTSVLAVSGPGTAGIKQILRFPTALVPNIASHIDEVLVSLARKQGSFASWTDIDNDEADALPDYHRVLQAYRIARNDYRGAAEIAYRNVQRLRKARDAPSSALARKAKREAEDVSIPEDDLESKEIRHELLSLINLLASVDKDEAYILVETGPFASSGVGASTPQQRGRQADDDGNVSMEDAEVNSPTPFGARRRSSSAVSFAGRRGSRSSISGGRGSVSFKTPVEPPQERVIVTLDHLRREYQSELDRVSRIERGDWEFGLLGDENEDVDNDETMVLS</sequence>
<dbReference type="PANTHER" id="PTHR21286:SF0">
    <property type="entry name" value="NUCLEAR PORE COMPLEX PROTEIN NUP160"/>
    <property type="match status" value="1"/>
</dbReference>
<dbReference type="RefSeq" id="XP_056541931.1">
    <property type="nucleotide sequence ID" value="XM_056689502.1"/>
</dbReference>
<feature type="domain" description="Nucleoporin nup120-like HEAT repeat" evidence="7">
    <location>
        <begin position="875"/>
        <end position="1050"/>
    </location>
</feature>
<dbReference type="Pfam" id="PF21486">
    <property type="entry name" value="NUP120_helical"/>
    <property type="match status" value="1"/>
</dbReference>
<feature type="domain" description="Nucleoporin Nup120 helical" evidence="6">
    <location>
        <begin position="644"/>
        <end position="773"/>
    </location>
</feature>
<dbReference type="GeneID" id="81428678"/>
<dbReference type="InterPro" id="IPR056548">
    <property type="entry name" value="HEAT_Nup120"/>
</dbReference>
<dbReference type="InterPro" id="IPR048884">
    <property type="entry name" value="Nup120_helical"/>
</dbReference>
<dbReference type="Pfam" id="PF11715">
    <property type="entry name" value="Beta-prop_Nup120_160"/>
    <property type="match status" value="1"/>
</dbReference>
<dbReference type="GO" id="GO:0017056">
    <property type="term" value="F:structural constituent of nuclear pore"/>
    <property type="evidence" value="ECO:0007669"/>
    <property type="project" value="TreeGrafter"/>
</dbReference>
<feature type="compositionally biased region" description="Low complexity" evidence="4">
    <location>
        <begin position="1243"/>
        <end position="1267"/>
    </location>
</feature>
<dbReference type="Proteomes" id="UP001149163">
    <property type="component" value="Unassembled WGS sequence"/>
</dbReference>
<evidence type="ECO:0000256" key="2">
    <source>
        <dbReference type="ARBA" id="ARBA00022448"/>
    </source>
</evidence>
<dbReference type="InterPro" id="IPR021717">
    <property type="entry name" value="Nucleoporin_Nup160"/>
</dbReference>
<dbReference type="GO" id="GO:0005643">
    <property type="term" value="C:nuclear pore"/>
    <property type="evidence" value="ECO:0007669"/>
    <property type="project" value="TreeGrafter"/>
</dbReference>
<dbReference type="OrthoDB" id="67716at2759"/>
<keyword evidence="3" id="KW-0539">Nucleus</keyword>
<evidence type="ECO:0000256" key="1">
    <source>
        <dbReference type="ARBA" id="ARBA00004123"/>
    </source>
</evidence>
<dbReference type="EMBL" id="JAPQKN010000004">
    <property type="protein sequence ID" value="KAJ5160373.1"/>
    <property type="molecule type" value="Genomic_DNA"/>
</dbReference>
<evidence type="ECO:0000259" key="6">
    <source>
        <dbReference type="Pfam" id="PF21486"/>
    </source>
</evidence>
<dbReference type="InterPro" id="IPR059141">
    <property type="entry name" value="Beta-prop_Nup120_160"/>
</dbReference>
<reference evidence="8" key="2">
    <citation type="journal article" date="2023" name="IMA Fungus">
        <title>Comparative genomic study of the Penicillium genus elucidates a diverse pangenome and 15 lateral gene transfer events.</title>
        <authorList>
            <person name="Petersen C."/>
            <person name="Sorensen T."/>
            <person name="Nielsen M.R."/>
            <person name="Sondergaard T.E."/>
            <person name="Sorensen J.L."/>
            <person name="Fitzpatrick D.A."/>
            <person name="Frisvad J.C."/>
            <person name="Nielsen K.L."/>
        </authorList>
    </citation>
    <scope>NUCLEOTIDE SEQUENCE</scope>
    <source>
        <strain evidence="8">IBT 26290</strain>
    </source>
</reference>
<keyword evidence="9" id="KW-1185">Reference proteome</keyword>